<dbReference type="Proteomes" id="UP000441399">
    <property type="component" value="Unassembled WGS sequence"/>
</dbReference>
<dbReference type="InterPro" id="IPR045689">
    <property type="entry name" value="Slr4"/>
</dbReference>
<accession>A0A5S9NQ55</accession>
<dbReference type="OrthoDB" id="6232895at2"/>
<keyword evidence="3" id="KW-1185">Reference proteome</keyword>
<proteinExistence type="predicted"/>
<sequence>MIRWITAASAIVGASLLLSACLPSAPPTPKPEPEPPAPQASDARDCDAYIIPYMPFSVNSSQLFYAANVPNAWSGATSSPSSDISVDVIDDQGTHTSLGQVAVVAPQQVVKLTTPITQALDAQGVTSTKLALRIQATNPENLYIYSAYQTAADRAIVRVECVKE</sequence>
<feature type="signal peptide" evidence="1">
    <location>
        <begin position="1"/>
        <end position="25"/>
    </location>
</feature>
<feature type="chain" id="PRO_5024898137" description="Lipoprotein" evidence="1">
    <location>
        <begin position="26"/>
        <end position="164"/>
    </location>
</feature>
<organism evidence="2 3">
    <name type="scientific">BD1-7 clade bacterium</name>
    <dbReference type="NCBI Taxonomy" id="2029982"/>
    <lineage>
        <taxon>Bacteria</taxon>
        <taxon>Pseudomonadati</taxon>
        <taxon>Pseudomonadota</taxon>
        <taxon>Gammaproteobacteria</taxon>
        <taxon>Cellvibrionales</taxon>
        <taxon>Spongiibacteraceae</taxon>
        <taxon>BD1-7 clade</taxon>
    </lineage>
</organism>
<reference evidence="2 3" key="1">
    <citation type="submission" date="2019-11" db="EMBL/GenBank/DDBJ databases">
        <authorList>
            <person name="Holert J."/>
        </authorList>
    </citation>
    <scope>NUCLEOTIDE SEQUENCE [LARGE SCALE GENOMIC DNA]</scope>
    <source>
        <strain evidence="2">SB11_3</strain>
    </source>
</reference>
<gene>
    <name evidence="2" type="ORF">OPDIPICF_03833</name>
</gene>
<name>A0A5S9NQ55_9GAMM</name>
<dbReference type="PROSITE" id="PS51257">
    <property type="entry name" value="PROKAR_LIPOPROTEIN"/>
    <property type="match status" value="1"/>
</dbReference>
<evidence type="ECO:0008006" key="4">
    <source>
        <dbReference type="Google" id="ProtNLM"/>
    </source>
</evidence>
<evidence type="ECO:0000256" key="1">
    <source>
        <dbReference type="SAM" id="SignalP"/>
    </source>
</evidence>
<dbReference type="AlphaFoldDB" id="A0A5S9NQ55"/>
<evidence type="ECO:0000313" key="2">
    <source>
        <dbReference type="EMBL" id="CAA0092568.1"/>
    </source>
</evidence>
<dbReference type="Pfam" id="PF19526">
    <property type="entry name" value="Slr4"/>
    <property type="match status" value="1"/>
</dbReference>
<keyword evidence="1" id="KW-0732">Signal</keyword>
<dbReference type="EMBL" id="CACSIO010000002">
    <property type="protein sequence ID" value="CAA0092568.1"/>
    <property type="molecule type" value="Genomic_DNA"/>
</dbReference>
<protein>
    <recommendedName>
        <fullName evidence="4">Lipoprotein</fullName>
    </recommendedName>
</protein>
<evidence type="ECO:0000313" key="3">
    <source>
        <dbReference type="Proteomes" id="UP000441399"/>
    </source>
</evidence>